<evidence type="ECO:0000313" key="2">
    <source>
        <dbReference type="Proteomes" id="UP000016587"/>
    </source>
</evidence>
<reference evidence="2" key="2">
    <citation type="submission" date="2013-07" db="EMBL/GenBank/DDBJ databases">
        <authorList>
            <person name="Morais-Silva F.O."/>
            <person name="Rezende A.M."/>
            <person name="Pimentel C."/>
            <person name="Resende D.M."/>
            <person name="Santos C.I."/>
            <person name="Clemente C."/>
            <person name="de Oliveira L.M."/>
            <person name="da Silva S.M."/>
            <person name="Costa D.A."/>
            <person name="Varela-Raposo A."/>
            <person name="Horacio E.C.A."/>
            <person name="Matos M."/>
            <person name="Flores O."/>
            <person name="Ruiz J.C."/>
            <person name="Rodrigues-Pousada C."/>
        </authorList>
    </citation>
    <scope>NUCLEOTIDE SEQUENCE [LARGE SCALE GENOMIC DNA]</scope>
    <source>
        <strain evidence="2">ATCC 19364 / DSM 1382 / NCIMB 9332 / VKM B-1759</strain>
    </source>
</reference>
<accession>T2GDE8</accession>
<evidence type="ECO:0000313" key="1">
    <source>
        <dbReference type="EMBL" id="AGW14136.1"/>
    </source>
</evidence>
<dbReference type="KEGG" id="dgg:DGI_2384"/>
<sequence length="33" mass="3823">MEGKRKRRTAGPPAKPCMALRRPRRIHVLRPGE</sequence>
<keyword evidence="2" id="KW-1185">Reference proteome</keyword>
<dbReference type="Proteomes" id="UP000016587">
    <property type="component" value="Chromosome"/>
</dbReference>
<proteinExistence type="predicted"/>
<name>T2GDE8_MEGG1</name>
<dbReference type="PATRIC" id="fig|1121448.10.peg.2337"/>
<dbReference type="EMBL" id="CP006585">
    <property type="protein sequence ID" value="AGW14136.1"/>
    <property type="molecule type" value="Genomic_DNA"/>
</dbReference>
<organism evidence="1 2">
    <name type="scientific">Megalodesulfovibrio gigas (strain ATCC 19364 / DSM 1382 / NCIMB 9332 / VKM B-1759)</name>
    <name type="common">Desulfovibrio gigas</name>
    <dbReference type="NCBI Taxonomy" id="1121448"/>
    <lineage>
        <taxon>Bacteria</taxon>
        <taxon>Pseudomonadati</taxon>
        <taxon>Thermodesulfobacteriota</taxon>
        <taxon>Desulfovibrionia</taxon>
        <taxon>Desulfovibrionales</taxon>
        <taxon>Desulfovibrionaceae</taxon>
        <taxon>Megalodesulfovibrio</taxon>
    </lineage>
</organism>
<dbReference type="HOGENOM" id="CLU_3381540_0_0_7"/>
<protein>
    <submittedName>
        <fullName evidence="1">Uncharacterized protein</fullName>
    </submittedName>
</protein>
<dbReference type="AlphaFoldDB" id="T2GDE8"/>
<gene>
    <name evidence="1" type="ORF">DGI_2384</name>
</gene>
<reference evidence="1 2" key="1">
    <citation type="journal article" date="2013" name="J. Bacteriol.">
        <title>Roles of HynAB and Ech, the only two hydrogenases found in the model sulfate reducer Desulfovibrio gigas.</title>
        <authorList>
            <person name="Morais-Silva F.O."/>
            <person name="Santos C.I."/>
            <person name="Rodrigues R."/>
            <person name="Pereira I.A."/>
            <person name="Rodrigues-Pousada C."/>
        </authorList>
    </citation>
    <scope>NUCLEOTIDE SEQUENCE [LARGE SCALE GENOMIC DNA]</scope>
    <source>
        <strain evidence="2">ATCC 19364 / DSM 1382 / NCIMB 9332 / VKM B-1759</strain>
    </source>
</reference>